<gene>
    <name evidence="3" type="primary">sel0033</name>
    <name evidence="2" type="ordered locus">Synpcc7942_0437</name>
</gene>
<dbReference type="STRING" id="1140.Synpcc7942_0437"/>
<dbReference type="Pfam" id="PF06054">
    <property type="entry name" value="CoiA_nuc"/>
    <property type="match status" value="1"/>
</dbReference>
<dbReference type="AlphaFoldDB" id="Q8GMQ9"/>
<dbReference type="InterPro" id="IPR010330">
    <property type="entry name" value="CoiA_nuc"/>
</dbReference>
<reference evidence="2" key="4">
    <citation type="submission" date="2022-05" db="EMBL/GenBank/DDBJ databases">
        <title>Complete sequence of chromosome 1 of Synechococcus elongatus PCC 7942.</title>
        <authorList>
            <person name="Copeland A."/>
            <person name="Lucas S."/>
            <person name="Lapidus A."/>
            <person name="Barry K."/>
            <person name="Detter J.C."/>
            <person name="Glavina T."/>
            <person name="Hammon N."/>
            <person name="Israni S."/>
            <person name="Pitluck S."/>
            <person name="Schmutz J."/>
            <person name="Larimer F."/>
            <person name="Land M."/>
            <person name="Kyrpides N."/>
            <person name="Lykidis A."/>
            <person name="Golden S."/>
            <person name="Richardson P."/>
        </authorList>
    </citation>
    <scope>NUCLEOTIDE SEQUENCE</scope>
    <source>
        <strain evidence="2">PCC 7942</strain>
    </source>
</reference>
<dbReference type="Proteomes" id="UP000889800">
    <property type="component" value="Chromosome"/>
</dbReference>
<feature type="domain" description="Competence protein CoiA nuclease-like" evidence="1">
    <location>
        <begin position="69"/>
        <end position="164"/>
    </location>
</feature>
<keyword evidence="3" id="KW-0560">Oxidoreductase</keyword>
<organism evidence="3">
    <name type="scientific">Synechococcus elongatus (strain ATCC 33912 / PCC 7942 / FACHB-805)</name>
    <name type="common">Anacystis nidulans R2</name>
    <dbReference type="NCBI Taxonomy" id="1140"/>
    <lineage>
        <taxon>Bacteria</taxon>
        <taxon>Bacillati</taxon>
        <taxon>Cyanobacteriota</taxon>
        <taxon>Cyanophyceae</taxon>
        <taxon>Synechococcales</taxon>
        <taxon>Synechococcaceae</taxon>
        <taxon>Synechococcus</taxon>
    </lineage>
</organism>
<dbReference type="EMBL" id="X04616">
    <property type="protein sequence ID" value="CAD55639.1"/>
    <property type="molecule type" value="Genomic_DNA"/>
</dbReference>
<protein>
    <submittedName>
        <fullName evidence="2 3">Glutathione peroxidase</fullName>
    </submittedName>
</protein>
<dbReference type="DNASU" id="3773382"/>
<keyword evidence="4" id="KW-1185">Reference proteome</keyword>
<dbReference type="eggNOG" id="COG4469">
    <property type="taxonomic scope" value="Bacteria"/>
</dbReference>
<reference evidence="4" key="2">
    <citation type="submission" date="2005-08" db="EMBL/GenBank/DDBJ databases">
        <title>Complete sequence of chromosome 1 of Synechococcus elongatus PCC 7942.</title>
        <authorList>
            <consortium name="US DOE Joint Genome Institute"/>
            <person name="Copeland A."/>
            <person name="Lucas S."/>
            <person name="Lapidus A."/>
            <person name="Barry K."/>
            <person name="Detter J.C."/>
            <person name="Glavina T."/>
            <person name="Hammon N."/>
            <person name="Israni S."/>
            <person name="Pitluck S."/>
            <person name="Schmutz J."/>
            <person name="Larimer F."/>
            <person name="Land M."/>
            <person name="Kyrpides N."/>
            <person name="Lykidis A."/>
            <person name="Richardson P."/>
        </authorList>
    </citation>
    <scope>NUCLEOTIDE SEQUENCE [LARGE SCALE GENOMIC DNA]</scope>
    <source>
        <strain evidence="4">ATCC 33912 / PCC 7942 / FACHB-805</strain>
    </source>
</reference>
<dbReference type="OrthoDB" id="583497at2"/>
<evidence type="ECO:0000313" key="3">
    <source>
        <dbReference type="EMBL" id="CAD55639.1"/>
    </source>
</evidence>
<dbReference type="KEGG" id="syf:Synpcc7942_0437"/>
<dbReference type="GeneID" id="72429259"/>
<dbReference type="GO" id="GO:0004601">
    <property type="term" value="F:peroxidase activity"/>
    <property type="evidence" value="ECO:0007669"/>
    <property type="project" value="UniProtKB-KW"/>
</dbReference>
<evidence type="ECO:0000259" key="1">
    <source>
        <dbReference type="Pfam" id="PF06054"/>
    </source>
</evidence>
<dbReference type="PaxDb" id="1140-Synpcc7942_0437"/>
<name>Q8GMQ9_SYNE7</name>
<keyword evidence="3" id="KW-0575">Peroxidase</keyword>
<sequence length="188" mass="21226">MPFKAKDQQGNIVLATDFKSVLEIRKNFPKGSLFCPFCQTLMFPRKRQNTSLHFVHTHPCTTVMEHHPESPEHLQGKLEISKYFQEVYKGMIDAQEAFIEIEHPISEAGKNGRIADVAVVFSTGYRIIGECQLAKIEAADIYQRTQDYYSISADVLWFLGGAADTPENRQAAVDLDVFAGTINFTYST</sequence>
<evidence type="ECO:0000313" key="2">
    <source>
        <dbReference type="EMBL" id="ABB56469.1"/>
    </source>
</evidence>
<dbReference type="RefSeq" id="WP_011377579.1">
    <property type="nucleotide sequence ID" value="NC_007604.1"/>
</dbReference>
<evidence type="ECO:0000313" key="4">
    <source>
        <dbReference type="Proteomes" id="UP000889800"/>
    </source>
</evidence>
<dbReference type="EMBL" id="CP000100">
    <property type="protein sequence ID" value="ABB56469.1"/>
    <property type="molecule type" value="Genomic_DNA"/>
</dbReference>
<reference evidence="3" key="1">
    <citation type="submission" date="2002-07" db="EMBL/GenBank/DDBJ databases">
        <title>Synechococcus elongatus PCC 7942 cosmid 3E9.</title>
        <authorList>
            <person name="Holtman C.K."/>
            <person name="Sandoval P."/>
            <person name="Chen Y."/>
            <person name="Socias T."/>
            <person name="Mohler B.J."/>
            <person name="McMurtry S."/>
            <person name="Gonzalez A."/>
            <person name="Salinas I."/>
            <person name="Golden S.S."/>
            <person name="Youderian P."/>
        </authorList>
    </citation>
    <scope>NUCLEOTIDE SEQUENCE</scope>
</reference>
<dbReference type="HOGENOM" id="CLU_1438719_0_0_3"/>
<reference evidence="2" key="3">
    <citation type="submission" date="2005-08" db="EMBL/GenBank/DDBJ databases">
        <authorList>
            <consortium name="US DOE Joint Genome Institute"/>
            <person name="Copeland A."/>
            <person name="Lucas S."/>
            <person name="Lapidus A."/>
            <person name="Barry K."/>
            <person name="Detter J.C."/>
            <person name="Glavina T."/>
            <person name="Hammon N."/>
            <person name="Israni S."/>
            <person name="Pitluck S."/>
            <person name="Schmutz J."/>
            <person name="Larimer F."/>
            <person name="Land M."/>
            <person name="Lykidis A."/>
            <person name="Golden S."/>
            <person name="Richardson P."/>
        </authorList>
    </citation>
    <scope>NUCLEOTIDE SEQUENCE</scope>
    <source>
        <strain evidence="2">PCC 7942</strain>
    </source>
</reference>
<dbReference type="BioCyc" id="SYNEL:SYNPCC7942_0437-MONOMER"/>
<accession>Q8GMQ9</accession>
<proteinExistence type="predicted"/>